<gene>
    <name evidence="8" type="ORF">M409DRAFT_61553</name>
</gene>
<evidence type="ECO:0000256" key="6">
    <source>
        <dbReference type="SAM" id="Phobius"/>
    </source>
</evidence>
<evidence type="ECO:0000313" key="8">
    <source>
        <dbReference type="EMBL" id="KAF2158541.1"/>
    </source>
</evidence>
<name>A0A6A6BUX6_ZASCE</name>
<dbReference type="InterPro" id="IPR052337">
    <property type="entry name" value="SAT4-like"/>
</dbReference>
<feature type="transmembrane region" description="Helical" evidence="6">
    <location>
        <begin position="341"/>
        <end position="366"/>
    </location>
</feature>
<protein>
    <recommendedName>
        <fullName evidence="7">Rhodopsin domain-containing protein</fullName>
    </recommendedName>
</protein>
<dbReference type="OrthoDB" id="5329176at2759"/>
<proteinExistence type="inferred from homology"/>
<sequence length="486" mass="55965">MTTAAAEAIDSTTKSLFVTLAQHSLHEWRRTGRLPDDNVRLFRSQTDLHPTQQTNVGHIMVDMWLRFQFDHLVELQDEIMLHLIRYFEDDQVHIGAVTKAFDVGIFPTLAFFPESNLVRNLPKLHRLLGEEVMRRIYEHRSIRFEELYDMFRRFPPLKESVLQAVGRVLQSKIEDERRCVDVIDPFSLPGDNIAGTNDGEPRTNVQREVAEKLRHPARIFQNQRTECQYMFARFAWDIFPKLHTFLQAGQPRRLSVCQFDGRKGTRFFTPSECRAFTTGQGRGRSASPTKRQRTEVDGQHDGVLLKRKWTEDGRFYFLTQFLIKLSILLQYFRLSRESRGALYYSTTAMASLLVIHFMCTVVVTSLQCRPIEKYWRPEVVGHCIDITAFLYSTGIFTIVTDLIMLAQPARTIWNIQRPRAQKLGLACAFLAGGLSTIASCVRLYSIKIYTESSERIRDAAPINIWSFIELNVGICCASVGGEPGRD</sequence>
<dbReference type="AlphaFoldDB" id="A0A6A6BUX6"/>
<dbReference type="GO" id="GO:0016020">
    <property type="term" value="C:membrane"/>
    <property type="evidence" value="ECO:0007669"/>
    <property type="project" value="UniProtKB-SubCell"/>
</dbReference>
<evidence type="ECO:0000256" key="4">
    <source>
        <dbReference type="ARBA" id="ARBA00023136"/>
    </source>
</evidence>
<evidence type="ECO:0000256" key="3">
    <source>
        <dbReference type="ARBA" id="ARBA00022989"/>
    </source>
</evidence>
<feature type="transmembrane region" description="Helical" evidence="6">
    <location>
        <begin position="425"/>
        <end position="445"/>
    </location>
</feature>
<dbReference type="GeneID" id="54568067"/>
<accession>A0A6A6BUX6</accession>
<dbReference type="EMBL" id="ML993657">
    <property type="protein sequence ID" value="KAF2158541.1"/>
    <property type="molecule type" value="Genomic_DNA"/>
</dbReference>
<evidence type="ECO:0000256" key="1">
    <source>
        <dbReference type="ARBA" id="ARBA00004141"/>
    </source>
</evidence>
<keyword evidence="9" id="KW-1185">Reference proteome</keyword>
<keyword evidence="3 6" id="KW-1133">Transmembrane helix</keyword>
<feature type="transmembrane region" description="Helical" evidence="6">
    <location>
        <begin position="386"/>
        <end position="405"/>
    </location>
</feature>
<keyword evidence="2 6" id="KW-0812">Transmembrane</keyword>
<comment type="similarity">
    <text evidence="5">Belongs to the SAT4 family.</text>
</comment>
<feature type="transmembrane region" description="Helical" evidence="6">
    <location>
        <begin position="315"/>
        <end position="334"/>
    </location>
</feature>
<dbReference type="PANTHER" id="PTHR33048:SF123">
    <property type="entry name" value="INTEGRAL MEMBRANE PROTEIN"/>
    <property type="match status" value="1"/>
</dbReference>
<dbReference type="RefSeq" id="XP_033659430.1">
    <property type="nucleotide sequence ID" value="XM_033814795.1"/>
</dbReference>
<comment type="subcellular location">
    <subcellularLocation>
        <location evidence="1">Membrane</location>
        <topology evidence="1">Multi-pass membrane protein</topology>
    </subcellularLocation>
</comment>
<reference evidence="8" key="1">
    <citation type="journal article" date="2020" name="Stud. Mycol.">
        <title>101 Dothideomycetes genomes: a test case for predicting lifestyles and emergence of pathogens.</title>
        <authorList>
            <person name="Haridas S."/>
            <person name="Albert R."/>
            <person name="Binder M."/>
            <person name="Bloem J."/>
            <person name="Labutti K."/>
            <person name="Salamov A."/>
            <person name="Andreopoulos B."/>
            <person name="Baker S."/>
            <person name="Barry K."/>
            <person name="Bills G."/>
            <person name="Bluhm B."/>
            <person name="Cannon C."/>
            <person name="Castanera R."/>
            <person name="Culley D."/>
            <person name="Daum C."/>
            <person name="Ezra D."/>
            <person name="Gonzalez J."/>
            <person name="Henrissat B."/>
            <person name="Kuo A."/>
            <person name="Liang C."/>
            <person name="Lipzen A."/>
            <person name="Lutzoni F."/>
            <person name="Magnuson J."/>
            <person name="Mondo S."/>
            <person name="Nolan M."/>
            <person name="Ohm R."/>
            <person name="Pangilinan J."/>
            <person name="Park H.-J."/>
            <person name="Ramirez L."/>
            <person name="Alfaro M."/>
            <person name="Sun H."/>
            <person name="Tritt A."/>
            <person name="Yoshinaga Y."/>
            <person name="Zwiers L.-H."/>
            <person name="Turgeon B."/>
            <person name="Goodwin S."/>
            <person name="Spatafora J."/>
            <person name="Crous P."/>
            <person name="Grigoriev I."/>
        </authorList>
    </citation>
    <scope>NUCLEOTIDE SEQUENCE</scope>
    <source>
        <strain evidence="8">ATCC 36951</strain>
    </source>
</reference>
<evidence type="ECO:0000313" key="9">
    <source>
        <dbReference type="Proteomes" id="UP000799537"/>
    </source>
</evidence>
<feature type="domain" description="Rhodopsin" evidence="7">
    <location>
        <begin position="309"/>
        <end position="479"/>
    </location>
</feature>
<evidence type="ECO:0000256" key="2">
    <source>
        <dbReference type="ARBA" id="ARBA00022692"/>
    </source>
</evidence>
<organism evidence="8 9">
    <name type="scientific">Zasmidium cellare ATCC 36951</name>
    <dbReference type="NCBI Taxonomy" id="1080233"/>
    <lineage>
        <taxon>Eukaryota</taxon>
        <taxon>Fungi</taxon>
        <taxon>Dikarya</taxon>
        <taxon>Ascomycota</taxon>
        <taxon>Pezizomycotina</taxon>
        <taxon>Dothideomycetes</taxon>
        <taxon>Dothideomycetidae</taxon>
        <taxon>Mycosphaerellales</taxon>
        <taxon>Mycosphaerellaceae</taxon>
        <taxon>Zasmidium</taxon>
    </lineage>
</organism>
<keyword evidence="4 6" id="KW-0472">Membrane</keyword>
<dbReference type="Pfam" id="PF20684">
    <property type="entry name" value="Fung_rhodopsin"/>
    <property type="match status" value="1"/>
</dbReference>
<dbReference type="Proteomes" id="UP000799537">
    <property type="component" value="Unassembled WGS sequence"/>
</dbReference>
<dbReference type="PANTHER" id="PTHR33048">
    <property type="entry name" value="PTH11-LIKE INTEGRAL MEMBRANE PROTEIN (AFU_ORTHOLOGUE AFUA_5G11245)"/>
    <property type="match status" value="1"/>
</dbReference>
<dbReference type="InterPro" id="IPR049326">
    <property type="entry name" value="Rhodopsin_dom_fungi"/>
</dbReference>
<evidence type="ECO:0000259" key="7">
    <source>
        <dbReference type="Pfam" id="PF20684"/>
    </source>
</evidence>
<evidence type="ECO:0000256" key="5">
    <source>
        <dbReference type="ARBA" id="ARBA00038359"/>
    </source>
</evidence>